<dbReference type="AlphaFoldDB" id="A0A0B6ZPN0"/>
<proteinExistence type="predicted"/>
<name>A0A0B6ZPN0_9EUPU</name>
<evidence type="ECO:0000313" key="1">
    <source>
        <dbReference type="EMBL" id="CEK70599.1"/>
    </source>
</evidence>
<gene>
    <name evidence="1" type="primary">ORF74848</name>
</gene>
<organism evidence="1">
    <name type="scientific">Arion vulgaris</name>
    <dbReference type="NCBI Taxonomy" id="1028688"/>
    <lineage>
        <taxon>Eukaryota</taxon>
        <taxon>Metazoa</taxon>
        <taxon>Spiralia</taxon>
        <taxon>Lophotrochozoa</taxon>
        <taxon>Mollusca</taxon>
        <taxon>Gastropoda</taxon>
        <taxon>Heterobranchia</taxon>
        <taxon>Euthyneura</taxon>
        <taxon>Panpulmonata</taxon>
        <taxon>Eupulmonata</taxon>
        <taxon>Stylommatophora</taxon>
        <taxon>Helicina</taxon>
        <taxon>Arionoidea</taxon>
        <taxon>Arionidae</taxon>
        <taxon>Arion</taxon>
    </lineage>
</organism>
<sequence length="218" mass="24899">MEGATFSIDANTENISHDYMDYDDSDLMASGGQEPENSPILENSIVWSTWEPWIIEKPRDSWNQDNLFNARDNYSIICQEQDSDNIVNINPELDISISVMKNRNHPKRDRIQQENCRRQFTYDGNQSDSIIVPSGAYYVSNPDTPVPLSFNNPMSARLYPGQNNPFNLDVCSRYSFDQNSENVNGNSSFSSTLSEPFQQRFAAPRLNAMEKEKDSNNS</sequence>
<protein>
    <submittedName>
        <fullName evidence="1">Uncharacterized protein</fullName>
    </submittedName>
</protein>
<dbReference type="EMBL" id="HACG01023734">
    <property type="protein sequence ID" value="CEK70599.1"/>
    <property type="molecule type" value="Transcribed_RNA"/>
</dbReference>
<accession>A0A0B6ZPN0</accession>
<reference evidence="1" key="1">
    <citation type="submission" date="2014-12" db="EMBL/GenBank/DDBJ databases">
        <title>Insight into the proteome of Arion vulgaris.</title>
        <authorList>
            <person name="Aradska J."/>
            <person name="Bulat T."/>
            <person name="Smidak R."/>
            <person name="Sarate P."/>
            <person name="Gangsoo J."/>
            <person name="Sialana F."/>
            <person name="Bilban M."/>
            <person name="Lubec G."/>
        </authorList>
    </citation>
    <scope>NUCLEOTIDE SEQUENCE</scope>
    <source>
        <tissue evidence="1">Skin</tissue>
    </source>
</reference>